<sequence length="303" mass="34555">MNQHNSTLASKAMQANRKTRPHNRKHPRKRIGCDISNKHQSLLTEGLPEQRERLNTYNLGPTLPTGQIRKRKRDAFAAPGAIVDKLAEPGLTKRRKQTPSIAVAPVHAFGTNSDQRKPMLNNEINIHGPADLRNRILSDRIRTLARKAGQIAPFSSHNRKTSSSWHWPPPALPETKATTSLQDLLQNDQNKRTASFSSSTESKKKETEYTPANDSDNKWPMRIPGQIWNTTTTLLANAVDHLPFYTSPKEKQWQEATRMWQEEATKKCMTVPSILRIQERRETPLSYRTSYLSCATINKPRKR</sequence>
<feature type="region of interest" description="Disordered" evidence="1">
    <location>
        <begin position="152"/>
        <end position="175"/>
    </location>
</feature>
<evidence type="ECO:0000256" key="1">
    <source>
        <dbReference type="SAM" id="MobiDB-lite"/>
    </source>
</evidence>
<comment type="caution">
    <text evidence="2">The sequence shown here is derived from an EMBL/GenBank/DDBJ whole genome shotgun (WGS) entry which is preliminary data.</text>
</comment>
<evidence type="ECO:0000313" key="3">
    <source>
        <dbReference type="Proteomes" id="UP001303222"/>
    </source>
</evidence>
<feature type="compositionally biased region" description="Polar residues" evidence="1">
    <location>
        <begin position="153"/>
        <end position="165"/>
    </location>
</feature>
<feature type="compositionally biased region" description="Basic residues" evidence="1">
    <location>
        <begin position="17"/>
        <end position="30"/>
    </location>
</feature>
<feature type="region of interest" description="Disordered" evidence="1">
    <location>
        <begin position="187"/>
        <end position="221"/>
    </location>
</feature>
<reference evidence="2" key="1">
    <citation type="journal article" date="2023" name="Mol. Phylogenet. Evol.">
        <title>Genome-scale phylogeny and comparative genomics of the fungal order Sordariales.</title>
        <authorList>
            <person name="Hensen N."/>
            <person name="Bonometti L."/>
            <person name="Westerberg I."/>
            <person name="Brannstrom I.O."/>
            <person name="Guillou S."/>
            <person name="Cros-Aarteil S."/>
            <person name="Calhoun S."/>
            <person name="Haridas S."/>
            <person name="Kuo A."/>
            <person name="Mondo S."/>
            <person name="Pangilinan J."/>
            <person name="Riley R."/>
            <person name="LaButti K."/>
            <person name="Andreopoulos B."/>
            <person name="Lipzen A."/>
            <person name="Chen C."/>
            <person name="Yan M."/>
            <person name="Daum C."/>
            <person name="Ng V."/>
            <person name="Clum A."/>
            <person name="Steindorff A."/>
            <person name="Ohm R.A."/>
            <person name="Martin F."/>
            <person name="Silar P."/>
            <person name="Natvig D.O."/>
            <person name="Lalanne C."/>
            <person name="Gautier V."/>
            <person name="Ament-Velasquez S.L."/>
            <person name="Kruys A."/>
            <person name="Hutchinson M.I."/>
            <person name="Powell A.J."/>
            <person name="Barry K."/>
            <person name="Miller A.N."/>
            <person name="Grigoriev I.V."/>
            <person name="Debuchy R."/>
            <person name="Gladieux P."/>
            <person name="Hiltunen Thoren M."/>
            <person name="Johannesson H."/>
        </authorList>
    </citation>
    <scope>NUCLEOTIDE SEQUENCE</scope>
    <source>
        <strain evidence="2">CBS 626.80</strain>
    </source>
</reference>
<keyword evidence="3" id="KW-1185">Reference proteome</keyword>
<gene>
    <name evidence="2" type="ORF">QBC32DRAFT_370948</name>
</gene>
<feature type="region of interest" description="Disordered" evidence="1">
    <location>
        <begin position="1"/>
        <end position="66"/>
    </location>
</feature>
<organism evidence="2 3">
    <name type="scientific">Pseudoneurospora amorphoporcata</name>
    <dbReference type="NCBI Taxonomy" id="241081"/>
    <lineage>
        <taxon>Eukaryota</taxon>
        <taxon>Fungi</taxon>
        <taxon>Dikarya</taxon>
        <taxon>Ascomycota</taxon>
        <taxon>Pezizomycotina</taxon>
        <taxon>Sordariomycetes</taxon>
        <taxon>Sordariomycetidae</taxon>
        <taxon>Sordariales</taxon>
        <taxon>Sordariaceae</taxon>
        <taxon>Pseudoneurospora</taxon>
    </lineage>
</organism>
<protein>
    <submittedName>
        <fullName evidence="2">Uncharacterized protein</fullName>
    </submittedName>
</protein>
<proteinExistence type="predicted"/>
<evidence type="ECO:0000313" key="2">
    <source>
        <dbReference type="EMBL" id="KAK3951657.1"/>
    </source>
</evidence>
<dbReference type="EMBL" id="MU859142">
    <property type="protein sequence ID" value="KAK3951657.1"/>
    <property type="molecule type" value="Genomic_DNA"/>
</dbReference>
<dbReference type="Proteomes" id="UP001303222">
    <property type="component" value="Unassembled WGS sequence"/>
</dbReference>
<dbReference type="AlphaFoldDB" id="A0AAN6NXF5"/>
<name>A0AAN6NXF5_9PEZI</name>
<accession>A0AAN6NXF5</accession>
<reference evidence="2" key="2">
    <citation type="submission" date="2023-06" db="EMBL/GenBank/DDBJ databases">
        <authorList>
            <consortium name="Lawrence Berkeley National Laboratory"/>
            <person name="Mondo S.J."/>
            <person name="Hensen N."/>
            <person name="Bonometti L."/>
            <person name="Westerberg I."/>
            <person name="Brannstrom I.O."/>
            <person name="Guillou S."/>
            <person name="Cros-Aarteil S."/>
            <person name="Calhoun S."/>
            <person name="Haridas S."/>
            <person name="Kuo A."/>
            <person name="Pangilinan J."/>
            <person name="Riley R."/>
            <person name="Labutti K."/>
            <person name="Andreopoulos B."/>
            <person name="Lipzen A."/>
            <person name="Chen C."/>
            <person name="Yanf M."/>
            <person name="Daum C."/>
            <person name="Ng V."/>
            <person name="Clum A."/>
            <person name="Steindorff A."/>
            <person name="Ohm R."/>
            <person name="Martin F."/>
            <person name="Silar P."/>
            <person name="Natvig D."/>
            <person name="Lalanne C."/>
            <person name="Gautier V."/>
            <person name="Ament-Velasquez S.L."/>
            <person name="Kruys A."/>
            <person name="Hutchinson M.I."/>
            <person name="Powell A.J."/>
            <person name="Barry K."/>
            <person name="Miller A.N."/>
            <person name="Grigoriev I.V."/>
            <person name="Debuchy R."/>
            <person name="Gladieux P."/>
            <person name="Thoren M.H."/>
            <person name="Johannesson H."/>
        </authorList>
    </citation>
    <scope>NUCLEOTIDE SEQUENCE</scope>
    <source>
        <strain evidence="2">CBS 626.80</strain>
    </source>
</reference>